<name>A0A3B3BFE6_ORYME</name>
<keyword evidence="6" id="KW-1185">Reference proteome</keyword>
<evidence type="ECO:0000256" key="3">
    <source>
        <dbReference type="SAM" id="SignalP"/>
    </source>
</evidence>
<sequence length="167" mass="19139">MKLILSTHPVQWIVTATTIITIAVCWQDSAMDEVNGTFQCLDGCQHYTELNDDWLSEYNINGISLCNGKYYLSDWYRLFVGQSSARIPETCVQESRCSSYRIWATSPHPVYYNETDIVYTTSAMDSDCYYSNYYSSVLARLCYGDYYVYKLSTLPVCGYSYCPGKSS</sequence>
<evidence type="ECO:0000313" key="6">
    <source>
        <dbReference type="Proteomes" id="UP000261560"/>
    </source>
</evidence>
<feature type="chain" id="PRO_5017299932" description="UMOD/GP2/OIT3-like D8C domain-containing protein" evidence="3">
    <location>
        <begin position="26"/>
        <end position="167"/>
    </location>
</feature>
<keyword evidence="2" id="KW-1015">Disulfide bond</keyword>
<evidence type="ECO:0000259" key="4">
    <source>
        <dbReference type="Pfam" id="PF23283"/>
    </source>
</evidence>
<dbReference type="InterPro" id="IPR057774">
    <property type="entry name" value="D8C_UMOD/GP2/OIT3-like"/>
</dbReference>
<keyword evidence="1 3" id="KW-0732">Signal</keyword>
<feature type="signal peptide" evidence="3">
    <location>
        <begin position="1"/>
        <end position="25"/>
    </location>
</feature>
<feature type="domain" description="UMOD/GP2/OIT3-like D8C" evidence="4">
    <location>
        <begin position="76"/>
        <end position="162"/>
    </location>
</feature>
<evidence type="ECO:0000313" key="5">
    <source>
        <dbReference type="Ensembl" id="ENSOMEP00000003758.1"/>
    </source>
</evidence>
<protein>
    <recommendedName>
        <fullName evidence="4">UMOD/GP2/OIT3-like D8C domain-containing protein</fullName>
    </recommendedName>
</protein>
<reference evidence="5" key="2">
    <citation type="submission" date="2025-09" db="UniProtKB">
        <authorList>
            <consortium name="Ensembl"/>
        </authorList>
    </citation>
    <scope>IDENTIFICATION</scope>
</reference>
<dbReference type="Ensembl" id="ENSOMET00000010288.1">
    <property type="protein sequence ID" value="ENSOMEP00000003758.1"/>
    <property type="gene ID" value="ENSOMEG00000004674.1"/>
</dbReference>
<dbReference type="GeneTree" id="ENSGT00940000176947"/>
<dbReference type="AlphaFoldDB" id="A0A3B3BFE6"/>
<dbReference type="Pfam" id="PF23283">
    <property type="entry name" value="D8C_UMOD"/>
    <property type="match status" value="1"/>
</dbReference>
<reference evidence="5" key="1">
    <citation type="submission" date="2025-08" db="UniProtKB">
        <authorList>
            <consortium name="Ensembl"/>
        </authorList>
    </citation>
    <scope>IDENTIFICATION</scope>
</reference>
<evidence type="ECO:0000256" key="1">
    <source>
        <dbReference type="ARBA" id="ARBA00022729"/>
    </source>
</evidence>
<evidence type="ECO:0000256" key="2">
    <source>
        <dbReference type="ARBA" id="ARBA00023157"/>
    </source>
</evidence>
<dbReference type="PaxDb" id="30732-ENSOMEP00000003758"/>
<dbReference type="Proteomes" id="UP000261560">
    <property type="component" value="Unplaced"/>
</dbReference>
<proteinExistence type="predicted"/>
<organism evidence="5 6">
    <name type="scientific">Oryzias melastigma</name>
    <name type="common">Marine medaka</name>
    <dbReference type="NCBI Taxonomy" id="30732"/>
    <lineage>
        <taxon>Eukaryota</taxon>
        <taxon>Metazoa</taxon>
        <taxon>Chordata</taxon>
        <taxon>Craniata</taxon>
        <taxon>Vertebrata</taxon>
        <taxon>Euteleostomi</taxon>
        <taxon>Actinopterygii</taxon>
        <taxon>Neopterygii</taxon>
        <taxon>Teleostei</taxon>
        <taxon>Neoteleostei</taxon>
        <taxon>Acanthomorphata</taxon>
        <taxon>Ovalentaria</taxon>
        <taxon>Atherinomorphae</taxon>
        <taxon>Beloniformes</taxon>
        <taxon>Adrianichthyidae</taxon>
        <taxon>Oryziinae</taxon>
        <taxon>Oryzias</taxon>
    </lineage>
</organism>
<accession>A0A3B3BFE6</accession>